<dbReference type="Proteomes" id="UP000827092">
    <property type="component" value="Unassembled WGS sequence"/>
</dbReference>
<organism evidence="1 2">
    <name type="scientific">Oedothorax gibbosus</name>
    <dbReference type="NCBI Taxonomy" id="931172"/>
    <lineage>
        <taxon>Eukaryota</taxon>
        <taxon>Metazoa</taxon>
        <taxon>Ecdysozoa</taxon>
        <taxon>Arthropoda</taxon>
        <taxon>Chelicerata</taxon>
        <taxon>Arachnida</taxon>
        <taxon>Araneae</taxon>
        <taxon>Araneomorphae</taxon>
        <taxon>Entelegynae</taxon>
        <taxon>Araneoidea</taxon>
        <taxon>Linyphiidae</taxon>
        <taxon>Erigoninae</taxon>
        <taxon>Oedothorax</taxon>
    </lineage>
</organism>
<proteinExistence type="predicted"/>
<accession>A0AAV6THB7</accession>
<keyword evidence="2" id="KW-1185">Reference proteome</keyword>
<name>A0AAV6THB7_9ARAC</name>
<evidence type="ECO:0000313" key="2">
    <source>
        <dbReference type="Proteomes" id="UP000827092"/>
    </source>
</evidence>
<evidence type="ECO:0000313" key="1">
    <source>
        <dbReference type="EMBL" id="KAG8170928.1"/>
    </source>
</evidence>
<protein>
    <submittedName>
        <fullName evidence="1">Uncharacterized protein</fullName>
    </submittedName>
</protein>
<reference evidence="1 2" key="1">
    <citation type="journal article" date="2022" name="Nat. Ecol. Evol.">
        <title>A masculinizing supergene underlies an exaggerated male reproductive morph in a spider.</title>
        <authorList>
            <person name="Hendrickx F."/>
            <person name="De Corte Z."/>
            <person name="Sonet G."/>
            <person name="Van Belleghem S.M."/>
            <person name="Kostlbacher S."/>
            <person name="Vangestel C."/>
        </authorList>
    </citation>
    <scope>NUCLEOTIDE SEQUENCE [LARGE SCALE GENOMIC DNA]</scope>
    <source>
        <strain evidence="1">W744_W776</strain>
    </source>
</reference>
<comment type="caution">
    <text evidence="1">The sequence shown here is derived from an EMBL/GenBank/DDBJ whole genome shotgun (WGS) entry which is preliminary data.</text>
</comment>
<dbReference type="AlphaFoldDB" id="A0AAV6THB7"/>
<sequence length="109" mass="12439">MFRAPAPHQFSDPSVCPSKPKVISSGRAVCISKWVGAYSPRSLTRAAGPCEGPFRTGWRGLSRQGFWLMDEESRRRRVRICFVGVPGPFSRMWMDDVSLYFRRVSNRLT</sequence>
<dbReference type="EMBL" id="JAFNEN010004664">
    <property type="protein sequence ID" value="KAG8170928.1"/>
    <property type="molecule type" value="Genomic_DNA"/>
</dbReference>
<gene>
    <name evidence="1" type="ORF">JTE90_021786</name>
</gene>